<dbReference type="SMART" id="SM00409">
    <property type="entry name" value="IG"/>
    <property type="match status" value="2"/>
</dbReference>
<comment type="subcellular location">
    <subcellularLocation>
        <location evidence="1">Cell membrane</location>
        <topology evidence="1">Single-pass type I membrane protein</topology>
    </subcellularLocation>
</comment>
<keyword evidence="5 11" id="KW-1133">Transmembrane helix</keyword>
<feature type="domain" description="Ig-like" evidence="13">
    <location>
        <begin position="139"/>
        <end position="222"/>
    </location>
</feature>
<evidence type="ECO:0000256" key="11">
    <source>
        <dbReference type="SAM" id="Phobius"/>
    </source>
</evidence>
<keyword evidence="4 12" id="KW-0732">Signal</keyword>
<evidence type="ECO:0000256" key="7">
    <source>
        <dbReference type="ARBA" id="ARBA00023157"/>
    </source>
</evidence>
<dbReference type="PANTHER" id="PTHR25466:SF14">
    <property type="entry name" value="BUTYROPHILIN SUBFAMILY 2 MEMBER A2-LIKE-RELATED"/>
    <property type="match status" value="1"/>
</dbReference>
<evidence type="ECO:0000256" key="1">
    <source>
        <dbReference type="ARBA" id="ARBA00004251"/>
    </source>
</evidence>
<evidence type="ECO:0000259" key="13">
    <source>
        <dbReference type="PROSITE" id="PS50835"/>
    </source>
</evidence>
<dbReference type="SMART" id="SM00406">
    <property type="entry name" value="IGv"/>
    <property type="match status" value="2"/>
</dbReference>
<keyword evidence="2" id="KW-1003">Cell membrane</keyword>
<organism evidence="14 15">
    <name type="scientific">Phoxinus phoxinus</name>
    <name type="common">Eurasian minnow</name>
    <dbReference type="NCBI Taxonomy" id="58324"/>
    <lineage>
        <taxon>Eukaryota</taxon>
        <taxon>Metazoa</taxon>
        <taxon>Chordata</taxon>
        <taxon>Craniata</taxon>
        <taxon>Vertebrata</taxon>
        <taxon>Euteleostomi</taxon>
        <taxon>Actinopterygii</taxon>
        <taxon>Neopterygii</taxon>
        <taxon>Teleostei</taxon>
        <taxon>Ostariophysi</taxon>
        <taxon>Cypriniformes</taxon>
        <taxon>Leuciscidae</taxon>
        <taxon>Phoxininae</taxon>
        <taxon>Phoxinus</taxon>
    </lineage>
</organism>
<evidence type="ECO:0000256" key="6">
    <source>
        <dbReference type="ARBA" id="ARBA00023136"/>
    </source>
</evidence>
<dbReference type="PANTHER" id="PTHR25466">
    <property type="entry name" value="T-LYMPHOCYTE ACTIVATION ANTIGEN"/>
    <property type="match status" value="1"/>
</dbReference>
<evidence type="ECO:0000256" key="3">
    <source>
        <dbReference type="ARBA" id="ARBA00022692"/>
    </source>
</evidence>
<dbReference type="InterPro" id="IPR036179">
    <property type="entry name" value="Ig-like_dom_sf"/>
</dbReference>
<evidence type="ECO:0000256" key="10">
    <source>
        <dbReference type="ARBA" id="ARBA00023319"/>
    </source>
</evidence>
<dbReference type="PROSITE" id="PS51257">
    <property type="entry name" value="PROKAR_LIPOPROTEIN"/>
    <property type="match status" value="1"/>
</dbReference>
<comment type="caution">
    <text evidence="14">The sequence shown here is derived from an EMBL/GenBank/DDBJ whole genome shotgun (WGS) entry which is preliminary data.</text>
</comment>
<dbReference type="AlphaFoldDB" id="A0AAN9H491"/>
<feature type="signal peptide" evidence="12">
    <location>
        <begin position="1"/>
        <end position="17"/>
    </location>
</feature>
<evidence type="ECO:0000256" key="5">
    <source>
        <dbReference type="ARBA" id="ARBA00022989"/>
    </source>
</evidence>
<dbReference type="Proteomes" id="UP001364617">
    <property type="component" value="Unassembled WGS sequence"/>
</dbReference>
<feature type="transmembrane region" description="Helical" evidence="11">
    <location>
        <begin position="228"/>
        <end position="249"/>
    </location>
</feature>
<dbReference type="GO" id="GO:0042130">
    <property type="term" value="P:negative regulation of T cell proliferation"/>
    <property type="evidence" value="ECO:0007669"/>
    <property type="project" value="TreeGrafter"/>
</dbReference>
<keyword evidence="10" id="KW-0393">Immunoglobulin domain</keyword>
<keyword evidence="9" id="KW-0325">Glycoprotein</keyword>
<evidence type="ECO:0000256" key="2">
    <source>
        <dbReference type="ARBA" id="ARBA00022475"/>
    </source>
</evidence>
<dbReference type="GO" id="GO:0031295">
    <property type="term" value="P:T cell costimulation"/>
    <property type="evidence" value="ECO:0007669"/>
    <property type="project" value="TreeGrafter"/>
</dbReference>
<keyword evidence="15" id="KW-1185">Reference proteome</keyword>
<gene>
    <name evidence="14" type="ORF">R3I93_011615</name>
</gene>
<dbReference type="SUPFAM" id="SSF48726">
    <property type="entry name" value="Immunoglobulin"/>
    <property type="match status" value="2"/>
</dbReference>
<accession>A0AAN9H491</accession>
<evidence type="ECO:0000256" key="4">
    <source>
        <dbReference type="ARBA" id="ARBA00022729"/>
    </source>
</evidence>
<keyword evidence="6 11" id="KW-0472">Membrane</keyword>
<sequence>MRDHLYLVLFTIHFSTGCFLSSEQKTSEITGYTGGSVVLPCSCADPQSTADTFTWQFYSSRRQWVQVFDDEKYSGRRVLFNESSPKNLSLLISGLRMEDEGFYKCMTEEHIISSILLKVKGCDLVENTVSTTVVTGYSGESVVLPCFCTELLAKPEKIQWMMYLENTYEEIYPNEKIESHKDRVKLLNQTTPGNLSLHISALAAEHGGVYTCSVSSKRVSYILHVEDVFIVLAVILSVPLLALLPFIYWRYRGGRNVKKMTSDEEELNGEQDNRDDVMYSAVVHVKTASTPAQIESNPAEHTEYASVKVKR</sequence>
<evidence type="ECO:0000256" key="9">
    <source>
        <dbReference type="ARBA" id="ARBA00023180"/>
    </source>
</evidence>
<dbReference type="GO" id="GO:0009897">
    <property type="term" value="C:external side of plasma membrane"/>
    <property type="evidence" value="ECO:0007669"/>
    <property type="project" value="TreeGrafter"/>
</dbReference>
<feature type="chain" id="PRO_5042917248" description="Ig-like domain-containing protein" evidence="12">
    <location>
        <begin position="18"/>
        <end position="311"/>
    </location>
</feature>
<feature type="domain" description="Ig-like" evidence="13">
    <location>
        <begin position="34"/>
        <end position="105"/>
    </location>
</feature>
<dbReference type="InterPro" id="IPR013783">
    <property type="entry name" value="Ig-like_fold"/>
</dbReference>
<dbReference type="Pfam" id="PF07686">
    <property type="entry name" value="V-set"/>
    <property type="match status" value="2"/>
</dbReference>
<protein>
    <recommendedName>
        <fullName evidence="13">Ig-like domain-containing protein</fullName>
    </recommendedName>
</protein>
<dbReference type="EMBL" id="JAYKXH010000012">
    <property type="protein sequence ID" value="KAK7150420.1"/>
    <property type="molecule type" value="Genomic_DNA"/>
</dbReference>
<dbReference type="InterPro" id="IPR051713">
    <property type="entry name" value="T-cell_Activation_Regulation"/>
</dbReference>
<dbReference type="InterPro" id="IPR007110">
    <property type="entry name" value="Ig-like_dom"/>
</dbReference>
<evidence type="ECO:0000313" key="15">
    <source>
        <dbReference type="Proteomes" id="UP001364617"/>
    </source>
</evidence>
<dbReference type="PROSITE" id="PS50835">
    <property type="entry name" value="IG_LIKE"/>
    <property type="match status" value="2"/>
</dbReference>
<dbReference type="GO" id="GO:0006955">
    <property type="term" value="P:immune response"/>
    <property type="evidence" value="ECO:0007669"/>
    <property type="project" value="TreeGrafter"/>
</dbReference>
<name>A0AAN9H491_9TELE</name>
<dbReference type="Gene3D" id="2.60.40.10">
    <property type="entry name" value="Immunoglobulins"/>
    <property type="match status" value="2"/>
</dbReference>
<dbReference type="GO" id="GO:0071222">
    <property type="term" value="P:cellular response to lipopolysaccharide"/>
    <property type="evidence" value="ECO:0007669"/>
    <property type="project" value="TreeGrafter"/>
</dbReference>
<evidence type="ECO:0000256" key="8">
    <source>
        <dbReference type="ARBA" id="ARBA00023170"/>
    </source>
</evidence>
<dbReference type="InterPro" id="IPR003599">
    <property type="entry name" value="Ig_sub"/>
</dbReference>
<keyword evidence="8" id="KW-0675">Receptor</keyword>
<keyword evidence="3 11" id="KW-0812">Transmembrane</keyword>
<proteinExistence type="predicted"/>
<evidence type="ECO:0000313" key="14">
    <source>
        <dbReference type="EMBL" id="KAK7150420.1"/>
    </source>
</evidence>
<dbReference type="InterPro" id="IPR013106">
    <property type="entry name" value="Ig_V-set"/>
</dbReference>
<dbReference type="GO" id="GO:0042102">
    <property type="term" value="P:positive regulation of T cell proliferation"/>
    <property type="evidence" value="ECO:0007669"/>
    <property type="project" value="TreeGrafter"/>
</dbReference>
<reference evidence="14 15" key="1">
    <citation type="submission" date="2024-02" db="EMBL/GenBank/DDBJ databases">
        <title>Chromosome-level genome assembly of the Eurasian Minnow (Phoxinus phoxinus).</title>
        <authorList>
            <person name="Oriowo T.O."/>
            <person name="Martin S."/>
            <person name="Stange M."/>
            <person name="Chrysostomakis Y."/>
            <person name="Brown T."/>
            <person name="Winkler S."/>
            <person name="Kukowka S."/>
            <person name="Myers E.W."/>
            <person name="Bohne A."/>
        </authorList>
    </citation>
    <scope>NUCLEOTIDE SEQUENCE [LARGE SCALE GENOMIC DNA]</scope>
    <source>
        <strain evidence="14">ZFMK-TIS-60720</strain>
        <tissue evidence="14">Whole Organism</tissue>
    </source>
</reference>
<keyword evidence="7" id="KW-1015">Disulfide bond</keyword>
<dbReference type="GO" id="GO:0007166">
    <property type="term" value="P:cell surface receptor signaling pathway"/>
    <property type="evidence" value="ECO:0007669"/>
    <property type="project" value="TreeGrafter"/>
</dbReference>
<evidence type="ECO:0000256" key="12">
    <source>
        <dbReference type="SAM" id="SignalP"/>
    </source>
</evidence>